<protein>
    <submittedName>
        <fullName evidence="1">Uncharacterized protein</fullName>
    </submittedName>
</protein>
<dbReference type="AlphaFoldDB" id="A0AAE7C1F7"/>
<dbReference type="EMBL" id="CP015029">
    <property type="protein sequence ID" value="QIM64276.1"/>
    <property type="molecule type" value="Genomic_DNA"/>
</dbReference>
<organism evidence="1 2">
    <name type="scientific">Frederiksenia canicola</name>
    <dbReference type="NCBI Taxonomy" id="123824"/>
    <lineage>
        <taxon>Bacteria</taxon>
        <taxon>Pseudomonadati</taxon>
        <taxon>Pseudomonadota</taxon>
        <taxon>Gammaproteobacteria</taxon>
        <taxon>Pasteurellales</taxon>
        <taxon>Pasteurellaceae</taxon>
        <taxon>Frederiksenia</taxon>
    </lineage>
</organism>
<dbReference type="RefSeq" id="WP_165894249.1">
    <property type="nucleotide sequence ID" value="NZ_CP015029.1"/>
</dbReference>
<proteinExistence type="predicted"/>
<dbReference type="Proteomes" id="UP000502287">
    <property type="component" value="Chromosome"/>
</dbReference>
<sequence>MMFIKHHKEDKFPTFFASPKKVGKEKRPQAFLFPTLIANFWNELFKLACVASSNTKSRSQKFTQPLRRNAGEICSLQAVSSNENFANRKDGSGSLLSGL</sequence>
<reference evidence="1 2" key="1">
    <citation type="submission" date="2016-03" db="EMBL/GenBank/DDBJ databases">
        <authorList>
            <person name="Hansen M.J."/>
            <person name="Bojesen A.M."/>
            <person name="Planet P."/>
        </authorList>
    </citation>
    <scope>NUCLEOTIDE SEQUENCE [LARGE SCALE GENOMIC DNA]</scope>
    <source>
        <strain evidence="1 2">HPA 21</strain>
    </source>
</reference>
<dbReference type="KEGG" id="fcl:A4G17_01805"/>
<evidence type="ECO:0000313" key="1">
    <source>
        <dbReference type="EMBL" id="QIM64276.1"/>
    </source>
</evidence>
<gene>
    <name evidence="1" type="ORF">A4G17_01805</name>
</gene>
<accession>A0AAE7C1F7</accession>
<name>A0AAE7C1F7_9PAST</name>
<evidence type="ECO:0000313" key="2">
    <source>
        <dbReference type="Proteomes" id="UP000502287"/>
    </source>
</evidence>